<organism evidence="6">
    <name type="scientific">Arcella intermedia</name>
    <dbReference type="NCBI Taxonomy" id="1963864"/>
    <lineage>
        <taxon>Eukaryota</taxon>
        <taxon>Amoebozoa</taxon>
        <taxon>Tubulinea</taxon>
        <taxon>Elardia</taxon>
        <taxon>Arcellinida</taxon>
        <taxon>Sphaerothecina</taxon>
        <taxon>Arcellidae</taxon>
        <taxon>Arcella</taxon>
    </lineage>
</organism>
<evidence type="ECO:0000313" key="6">
    <source>
        <dbReference type="EMBL" id="NDV39104.1"/>
    </source>
</evidence>
<accession>A0A6B2LPZ1</accession>
<feature type="domain" description="UBC core" evidence="5">
    <location>
        <begin position="1"/>
        <end position="114"/>
    </location>
</feature>
<protein>
    <recommendedName>
        <fullName evidence="5">UBC core domain-containing protein</fullName>
    </recommendedName>
</protein>
<dbReference type="SUPFAM" id="SSF54495">
    <property type="entry name" value="UBC-like"/>
    <property type="match status" value="1"/>
</dbReference>
<keyword evidence="1" id="KW-0808">Transferase</keyword>
<evidence type="ECO:0000256" key="1">
    <source>
        <dbReference type="ARBA" id="ARBA00022679"/>
    </source>
</evidence>
<reference evidence="6" key="1">
    <citation type="journal article" date="2020" name="J. Eukaryot. Microbiol.">
        <title>De novo Sequencing, Assembly and Annotation of the Transcriptome for the Free-Living Testate Amoeba Arcella intermedia.</title>
        <authorList>
            <person name="Ribeiro G.M."/>
            <person name="Porfirio-Sousa A.L."/>
            <person name="Maurer-Alcala X.X."/>
            <person name="Katz L.A."/>
            <person name="Lahr D.J.G."/>
        </authorList>
    </citation>
    <scope>NUCLEOTIDE SEQUENCE</scope>
</reference>
<dbReference type="GO" id="GO:0016740">
    <property type="term" value="F:transferase activity"/>
    <property type="evidence" value="ECO:0007669"/>
    <property type="project" value="UniProtKB-KW"/>
</dbReference>
<evidence type="ECO:0000256" key="4">
    <source>
        <dbReference type="RuleBase" id="RU362109"/>
    </source>
</evidence>
<dbReference type="SMART" id="SM00212">
    <property type="entry name" value="UBCc"/>
    <property type="match status" value="1"/>
</dbReference>
<proteinExistence type="inferred from homology"/>
<name>A0A6B2LPZ1_9EUKA</name>
<comment type="similarity">
    <text evidence="4">Belongs to the ubiquitin-conjugating enzyme family.</text>
</comment>
<dbReference type="Pfam" id="PF00179">
    <property type="entry name" value="UQ_con"/>
    <property type="match status" value="1"/>
</dbReference>
<dbReference type="InterPro" id="IPR023313">
    <property type="entry name" value="UBQ-conjugating_AS"/>
</dbReference>
<evidence type="ECO:0000256" key="3">
    <source>
        <dbReference type="PROSITE-ProRule" id="PRU10133"/>
    </source>
</evidence>
<feature type="active site" description="Glycyl thioester intermediate" evidence="3">
    <location>
        <position position="56"/>
    </location>
</feature>
<keyword evidence="4" id="KW-0547">Nucleotide-binding</keyword>
<dbReference type="InterPro" id="IPR000608">
    <property type="entry name" value="UBC"/>
</dbReference>
<dbReference type="PROSITE" id="PS50127">
    <property type="entry name" value="UBC_2"/>
    <property type="match status" value="1"/>
</dbReference>
<sequence>MKLLHAIIEGPTDTPYHNGFFKLEILLPDNYPVEPPSVRFLTKIYHPNIDSEGRICLDTLVLPPKGQWKPSLNIQKVLLTIQVLLSKPNPEDGLVKEIVILYLMMFLFFISIET</sequence>
<keyword evidence="2 4" id="KW-0833">Ubl conjugation pathway</keyword>
<dbReference type="GO" id="GO:0005524">
    <property type="term" value="F:ATP binding"/>
    <property type="evidence" value="ECO:0007669"/>
    <property type="project" value="UniProtKB-UniRule"/>
</dbReference>
<dbReference type="Gene3D" id="3.10.110.10">
    <property type="entry name" value="Ubiquitin Conjugating Enzyme"/>
    <property type="match status" value="1"/>
</dbReference>
<dbReference type="InterPro" id="IPR016135">
    <property type="entry name" value="UBQ-conjugating_enzyme/RWD"/>
</dbReference>
<dbReference type="PROSITE" id="PS00183">
    <property type="entry name" value="UBC_1"/>
    <property type="match status" value="1"/>
</dbReference>
<dbReference type="EMBL" id="GIBP01010135">
    <property type="protein sequence ID" value="NDV39104.1"/>
    <property type="molecule type" value="Transcribed_RNA"/>
</dbReference>
<keyword evidence="4" id="KW-0067">ATP-binding</keyword>
<evidence type="ECO:0000259" key="5">
    <source>
        <dbReference type="PROSITE" id="PS50127"/>
    </source>
</evidence>
<dbReference type="PANTHER" id="PTHR24068">
    <property type="entry name" value="UBIQUITIN-CONJUGATING ENZYME E2"/>
    <property type="match status" value="1"/>
</dbReference>
<dbReference type="AlphaFoldDB" id="A0A6B2LPZ1"/>
<evidence type="ECO:0000256" key="2">
    <source>
        <dbReference type="ARBA" id="ARBA00022786"/>
    </source>
</evidence>